<dbReference type="SUPFAM" id="SSF56003">
    <property type="entry name" value="Molybdenum cofactor-binding domain"/>
    <property type="match status" value="1"/>
</dbReference>
<feature type="non-terminal residue" evidence="2">
    <location>
        <position position="66"/>
    </location>
</feature>
<protein>
    <recommendedName>
        <fullName evidence="1">Aldehyde oxidase/xanthine dehydrogenase second molybdopterin binding domain-containing protein</fullName>
    </recommendedName>
</protein>
<accession>A0A382B1X9</accession>
<sequence>MMDHQGGATAFSGKVEYGQGIRSGFSLAIADELDLPLGSVSVILGDTAMVPFDRGTVGSLSTMTLG</sequence>
<dbReference type="InterPro" id="IPR037165">
    <property type="entry name" value="AldOxase/xan_DH_Mopterin-bd_sf"/>
</dbReference>
<gene>
    <name evidence="2" type="ORF">METZ01_LOCUS160690</name>
</gene>
<name>A0A382B1X9_9ZZZZ</name>
<organism evidence="2">
    <name type="scientific">marine metagenome</name>
    <dbReference type="NCBI Taxonomy" id="408172"/>
    <lineage>
        <taxon>unclassified sequences</taxon>
        <taxon>metagenomes</taxon>
        <taxon>ecological metagenomes</taxon>
    </lineage>
</organism>
<dbReference type="Gene3D" id="3.30.365.10">
    <property type="entry name" value="Aldehyde oxidase/xanthine dehydrogenase, molybdopterin binding domain"/>
    <property type="match status" value="1"/>
</dbReference>
<dbReference type="Pfam" id="PF20256">
    <property type="entry name" value="MoCoBD_2"/>
    <property type="match status" value="1"/>
</dbReference>
<reference evidence="2" key="1">
    <citation type="submission" date="2018-05" db="EMBL/GenBank/DDBJ databases">
        <authorList>
            <person name="Lanie J.A."/>
            <person name="Ng W.-L."/>
            <person name="Kazmierczak K.M."/>
            <person name="Andrzejewski T.M."/>
            <person name="Davidsen T.M."/>
            <person name="Wayne K.J."/>
            <person name="Tettelin H."/>
            <person name="Glass J.I."/>
            <person name="Rusch D."/>
            <person name="Podicherti R."/>
            <person name="Tsui H.-C.T."/>
            <person name="Winkler M.E."/>
        </authorList>
    </citation>
    <scope>NUCLEOTIDE SEQUENCE</scope>
</reference>
<dbReference type="InterPro" id="IPR046867">
    <property type="entry name" value="AldOxase/xan_DH_MoCoBD2"/>
</dbReference>
<dbReference type="AlphaFoldDB" id="A0A382B1X9"/>
<feature type="domain" description="Aldehyde oxidase/xanthine dehydrogenase second molybdopterin binding" evidence="1">
    <location>
        <begin position="2"/>
        <end position="65"/>
    </location>
</feature>
<dbReference type="EMBL" id="UINC01027860">
    <property type="protein sequence ID" value="SVB07836.1"/>
    <property type="molecule type" value="Genomic_DNA"/>
</dbReference>
<dbReference type="GO" id="GO:0016491">
    <property type="term" value="F:oxidoreductase activity"/>
    <property type="evidence" value="ECO:0007669"/>
    <property type="project" value="InterPro"/>
</dbReference>
<evidence type="ECO:0000313" key="2">
    <source>
        <dbReference type="EMBL" id="SVB07836.1"/>
    </source>
</evidence>
<evidence type="ECO:0000259" key="1">
    <source>
        <dbReference type="Pfam" id="PF20256"/>
    </source>
</evidence>
<proteinExistence type="predicted"/>